<keyword evidence="17" id="KW-1185">Reference proteome</keyword>
<dbReference type="InterPro" id="IPR027417">
    <property type="entry name" value="P-loop_NTPase"/>
</dbReference>
<name>A0A0G2G060_9PEZI</name>
<evidence type="ECO:0000256" key="2">
    <source>
        <dbReference type="ARBA" id="ARBA00007448"/>
    </source>
</evidence>
<dbReference type="InterPro" id="IPR003960">
    <property type="entry name" value="ATPase_AAA_CS"/>
</dbReference>
<feature type="region of interest" description="Disordered" evidence="13">
    <location>
        <begin position="381"/>
        <end position="431"/>
    </location>
</feature>
<dbReference type="SMART" id="SM00382">
    <property type="entry name" value="AAA"/>
    <property type="match status" value="1"/>
</dbReference>
<evidence type="ECO:0000256" key="8">
    <source>
        <dbReference type="ARBA" id="ARBA00022989"/>
    </source>
</evidence>
<dbReference type="Pfam" id="PF25426">
    <property type="entry name" value="AAA_lid_BCS1"/>
    <property type="match status" value="1"/>
</dbReference>
<organism evidence="16 17">
    <name type="scientific">Diaporthe ampelina</name>
    <dbReference type="NCBI Taxonomy" id="1214573"/>
    <lineage>
        <taxon>Eukaryota</taxon>
        <taxon>Fungi</taxon>
        <taxon>Dikarya</taxon>
        <taxon>Ascomycota</taxon>
        <taxon>Pezizomycotina</taxon>
        <taxon>Sordariomycetes</taxon>
        <taxon>Sordariomycetidae</taxon>
        <taxon>Diaporthales</taxon>
        <taxon>Diaporthaceae</taxon>
        <taxon>Diaporthe</taxon>
    </lineage>
</organism>
<keyword evidence="5" id="KW-0999">Mitochondrion inner membrane</keyword>
<accession>A0A0G2G060</accession>
<evidence type="ECO:0000256" key="7">
    <source>
        <dbReference type="ARBA" id="ARBA00022840"/>
    </source>
</evidence>
<keyword evidence="4 12" id="KW-0547">Nucleotide-binding</keyword>
<dbReference type="GO" id="GO:0005524">
    <property type="term" value="F:ATP binding"/>
    <property type="evidence" value="ECO:0007669"/>
    <property type="project" value="UniProtKB-KW"/>
</dbReference>
<dbReference type="PANTHER" id="PTHR23070">
    <property type="entry name" value="BCS1 AAA-TYPE ATPASE"/>
    <property type="match status" value="1"/>
</dbReference>
<evidence type="ECO:0000313" key="17">
    <source>
        <dbReference type="Proteomes" id="UP000034680"/>
    </source>
</evidence>
<evidence type="ECO:0000259" key="14">
    <source>
        <dbReference type="SMART" id="SM00382"/>
    </source>
</evidence>
<dbReference type="Pfam" id="PF08740">
    <property type="entry name" value="BCS1_N"/>
    <property type="match status" value="1"/>
</dbReference>
<evidence type="ECO:0000256" key="10">
    <source>
        <dbReference type="ARBA" id="ARBA00023136"/>
    </source>
</evidence>
<evidence type="ECO:0000256" key="3">
    <source>
        <dbReference type="ARBA" id="ARBA00022692"/>
    </source>
</evidence>
<feature type="domain" description="AAA+ ATPase" evidence="14">
    <location>
        <begin position="312"/>
        <end position="502"/>
    </location>
</feature>
<dbReference type="EMBL" id="LCUC01000018">
    <property type="protein sequence ID" value="KKY39489.1"/>
    <property type="molecule type" value="Genomic_DNA"/>
</dbReference>
<comment type="similarity">
    <text evidence="2">Belongs to the AAA ATPase family. BCS1 subfamily.</text>
</comment>
<dbReference type="GO" id="GO:0005743">
    <property type="term" value="C:mitochondrial inner membrane"/>
    <property type="evidence" value="ECO:0007669"/>
    <property type="project" value="UniProtKB-SubCell"/>
</dbReference>
<evidence type="ECO:0000256" key="12">
    <source>
        <dbReference type="RuleBase" id="RU003651"/>
    </source>
</evidence>
<evidence type="ECO:0000256" key="9">
    <source>
        <dbReference type="ARBA" id="ARBA00023128"/>
    </source>
</evidence>
<keyword evidence="10" id="KW-0472">Membrane</keyword>
<keyword evidence="6" id="KW-0378">Hydrolase</keyword>
<feature type="compositionally biased region" description="Acidic residues" evidence="13">
    <location>
        <begin position="386"/>
        <end position="398"/>
    </location>
</feature>
<keyword evidence="7 12" id="KW-0067">ATP-binding</keyword>
<keyword evidence="3" id="KW-0812">Transmembrane</keyword>
<evidence type="ECO:0000313" key="16">
    <source>
        <dbReference type="EMBL" id="KKY39489.1"/>
    </source>
</evidence>
<dbReference type="InterPro" id="IPR057495">
    <property type="entry name" value="AAA_lid_BCS1"/>
</dbReference>
<dbReference type="AlphaFoldDB" id="A0A0G2G060"/>
<evidence type="ECO:0000256" key="5">
    <source>
        <dbReference type="ARBA" id="ARBA00022792"/>
    </source>
</evidence>
<dbReference type="InterPro" id="IPR003959">
    <property type="entry name" value="ATPase_AAA_core"/>
</dbReference>
<protein>
    <submittedName>
        <fullName evidence="16">Putative mitochondrial chaperone bcs1</fullName>
    </submittedName>
</protein>
<evidence type="ECO:0000256" key="13">
    <source>
        <dbReference type="SAM" id="MobiDB-lite"/>
    </source>
</evidence>
<keyword evidence="8" id="KW-1133">Transmembrane helix</keyword>
<reference evidence="16 17" key="2">
    <citation type="submission" date="2015-05" db="EMBL/GenBank/DDBJ databases">
        <authorList>
            <person name="Morales-Cruz A."/>
            <person name="Amrine K.C."/>
            <person name="Cantu D."/>
        </authorList>
    </citation>
    <scope>NUCLEOTIDE SEQUENCE [LARGE SCALE GENOMIC DNA]</scope>
    <source>
        <strain evidence="16">DA912</strain>
    </source>
</reference>
<dbReference type="STRING" id="1214573.A0A0G2G060"/>
<evidence type="ECO:0000256" key="11">
    <source>
        <dbReference type="ARBA" id="ARBA00048778"/>
    </source>
</evidence>
<dbReference type="SUPFAM" id="SSF52540">
    <property type="entry name" value="P-loop containing nucleoside triphosphate hydrolases"/>
    <property type="match status" value="1"/>
</dbReference>
<keyword evidence="9" id="KW-0496">Mitochondrion</keyword>
<dbReference type="GO" id="GO:0016887">
    <property type="term" value="F:ATP hydrolysis activity"/>
    <property type="evidence" value="ECO:0007669"/>
    <property type="project" value="InterPro"/>
</dbReference>
<dbReference type="SMART" id="SM01024">
    <property type="entry name" value="BCS1_N"/>
    <property type="match status" value="1"/>
</dbReference>
<evidence type="ECO:0000259" key="15">
    <source>
        <dbReference type="SMART" id="SM01024"/>
    </source>
</evidence>
<comment type="caution">
    <text evidence="16">The sequence shown here is derived from an EMBL/GenBank/DDBJ whole genome shotgun (WGS) entry which is preliminary data.</text>
</comment>
<dbReference type="PROSITE" id="PS00674">
    <property type="entry name" value="AAA"/>
    <property type="match status" value="1"/>
</dbReference>
<dbReference type="Pfam" id="PF00004">
    <property type="entry name" value="AAA"/>
    <property type="match status" value="2"/>
</dbReference>
<reference evidence="16 17" key="1">
    <citation type="submission" date="2015-05" db="EMBL/GenBank/DDBJ databases">
        <title>Distinctive expansion of gene families associated with plant cell wall degradation and secondary metabolism in the genomes of grapevine trunk pathogens.</title>
        <authorList>
            <person name="Lawrence D.P."/>
            <person name="Travadon R."/>
            <person name="Rolshausen P.E."/>
            <person name="Baumgartner K."/>
        </authorList>
    </citation>
    <scope>NUCLEOTIDE SEQUENCE [LARGE SCALE GENOMIC DNA]</scope>
    <source>
        <strain evidence="16">DA912</strain>
    </source>
</reference>
<proteinExistence type="inferred from homology"/>
<sequence length="648" mass="71749">MDFKSVFGKQLHHGAFNSNLTATNMSGSMPGLEGIITLLGSRNPLVQLFMLLHQMVGSRIGIDPTMILTLAGFAWAANKIWRQFFMVIYRFIAEYLMASIHVSSGDEIYLHMIKWLASQPNLVNSRSLTAETLSKTAWEEEDEADVLATRISPDGEGVYLNFSNQEAKMPPRFVPALGVHGFWFDRNYFRLHRKQESFFEDSASGGQTFKDKENLVISCLGRSPEPIKKLLKHAKESYYNDHYAKTIVKRPSPMNMRRYGGRHAWAQVANRPVRPMKTVVLDGKQKVQLLADVNEYLHPATPRWYANRGIPLRRGYLFHGPPGTGKTSLSFALAGVFGLDIYVISLLEPSLTEEDLLSLFNSLPRRCVILLEDIDTAGLARPKEEQDQDVDVDVDGEGNEGSKREGGRGRKGGRPNGIGGGDGGDGGMNDWKVSDLARELKKQGGPDEKKGISLSGLLNAIDGVASHEGRVLIMTTNKPEALDDALIRPGRVDLQVAFTNATQEQARELFERMYEADSKRKPTAAPQQKQPATNGKPVANGHTRKPEKADAHAAGPDYRPNEAHVSGGGGTISSEALDDHRLDMTIEELRVVAADFAAKIPDGFSPAELQGFLLKRKKDPRRALAEVEHWVDAMMKQKASKTKVLQVQ</sequence>
<dbReference type="Proteomes" id="UP000034680">
    <property type="component" value="Unassembled WGS sequence"/>
</dbReference>
<evidence type="ECO:0000256" key="1">
    <source>
        <dbReference type="ARBA" id="ARBA00004434"/>
    </source>
</evidence>
<comment type="subcellular location">
    <subcellularLocation>
        <location evidence="1">Mitochondrion inner membrane</location>
        <topology evidence="1">Single-pass membrane protein</topology>
    </subcellularLocation>
</comment>
<dbReference type="InterPro" id="IPR050747">
    <property type="entry name" value="Mitochondrial_chaperone_BCS1"/>
</dbReference>
<feature type="region of interest" description="Disordered" evidence="13">
    <location>
        <begin position="515"/>
        <end position="569"/>
    </location>
</feature>
<dbReference type="InterPro" id="IPR014851">
    <property type="entry name" value="BCS1_N"/>
</dbReference>
<evidence type="ECO:0000256" key="4">
    <source>
        <dbReference type="ARBA" id="ARBA00022741"/>
    </source>
</evidence>
<dbReference type="Gene3D" id="3.40.50.300">
    <property type="entry name" value="P-loop containing nucleotide triphosphate hydrolases"/>
    <property type="match status" value="1"/>
</dbReference>
<feature type="compositionally biased region" description="Gly residues" evidence="13">
    <location>
        <begin position="414"/>
        <end position="427"/>
    </location>
</feature>
<dbReference type="OrthoDB" id="10251412at2759"/>
<feature type="domain" description="BCS1 N-terminal" evidence="15">
    <location>
        <begin position="69"/>
        <end position="279"/>
    </location>
</feature>
<comment type="catalytic activity">
    <reaction evidence="11">
        <text>ATP + H2O = ADP + phosphate + H(+)</text>
        <dbReference type="Rhea" id="RHEA:13065"/>
        <dbReference type="ChEBI" id="CHEBI:15377"/>
        <dbReference type="ChEBI" id="CHEBI:15378"/>
        <dbReference type="ChEBI" id="CHEBI:30616"/>
        <dbReference type="ChEBI" id="CHEBI:43474"/>
        <dbReference type="ChEBI" id="CHEBI:456216"/>
    </reaction>
    <physiologicalReaction direction="left-to-right" evidence="11">
        <dbReference type="Rhea" id="RHEA:13066"/>
    </physiologicalReaction>
</comment>
<evidence type="ECO:0000256" key="6">
    <source>
        <dbReference type="ARBA" id="ARBA00022801"/>
    </source>
</evidence>
<dbReference type="InterPro" id="IPR003593">
    <property type="entry name" value="AAA+_ATPase"/>
</dbReference>
<gene>
    <name evidence="16" type="ORF">UCDDA912_g00507</name>
</gene>